<dbReference type="SUPFAM" id="SSF52540">
    <property type="entry name" value="P-loop containing nucleoside triphosphate hydrolases"/>
    <property type="match status" value="1"/>
</dbReference>
<accession>A0A9E6ZI48</accession>
<evidence type="ECO:0000259" key="3">
    <source>
        <dbReference type="Pfam" id="PF00685"/>
    </source>
</evidence>
<dbReference type="EMBL" id="CP080467">
    <property type="protein sequence ID" value="UNO50102.1"/>
    <property type="molecule type" value="Genomic_DNA"/>
</dbReference>
<feature type="domain" description="Sulfotransferase" evidence="3">
    <location>
        <begin position="35"/>
        <end position="268"/>
    </location>
</feature>
<comment type="similarity">
    <text evidence="1">Belongs to the sulfotransferase 1 family.</text>
</comment>
<dbReference type="Pfam" id="PF00685">
    <property type="entry name" value="Sulfotransfer_1"/>
    <property type="match status" value="1"/>
</dbReference>
<dbReference type="AlphaFoldDB" id="T0BPM6"/>
<accession>T0BPM6</accession>
<evidence type="ECO:0000256" key="1">
    <source>
        <dbReference type="ARBA" id="ARBA00005771"/>
    </source>
</evidence>
<dbReference type="KEGG" id="aaco:K1I37_06330"/>
<dbReference type="RefSeq" id="WP_021298008.1">
    <property type="nucleotide sequence ID" value="NZ_AURB01000167.1"/>
</dbReference>
<reference evidence="5" key="1">
    <citation type="journal article" date="2022" name="G3 (Bethesda)">
        <title>Unveiling the complete genome sequence of Alicyclobacillus acidoterrestris DSM 3922T, a taint-producing strain.</title>
        <authorList>
            <person name="Leonardo I.C."/>
            <person name="Barreto Crespo M.T."/>
            <person name="Gaspar F.B."/>
        </authorList>
    </citation>
    <scope>NUCLEOTIDE SEQUENCE [LARGE SCALE GENOMIC DNA]</scope>
    <source>
        <strain evidence="5">DSM 3922</strain>
    </source>
</reference>
<keyword evidence="2" id="KW-0808">Transferase</keyword>
<dbReference type="STRING" id="1356854.N007_14305"/>
<protein>
    <submittedName>
        <fullName evidence="4">Sulfotransferase domain-containing protein</fullName>
    </submittedName>
</protein>
<evidence type="ECO:0000256" key="2">
    <source>
        <dbReference type="ARBA" id="ARBA00022679"/>
    </source>
</evidence>
<dbReference type="InterPro" id="IPR000863">
    <property type="entry name" value="Sulfotransferase_dom"/>
</dbReference>
<gene>
    <name evidence="4" type="ORF">K1I37_06330</name>
</gene>
<evidence type="ECO:0000313" key="5">
    <source>
        <dbReference type="Proteomes" id="UP000829401"/>
    </source>
</evidence>
<keyword evidence="5" id="KW-1185">Reference proteome</keyword>
<dbReference type="OrthoDB" id="570215at2"/>
<dbReference type="PANTHER" id="PTHR11783">
    <property type="entry name" value="SULFOTRANSFERASE SULT"/>
    <property type="match status" value="1"/>
</dbReference>
<sequence length="278" mass="32049">MADDQTIRRAAAKEIAVKEGDASMQSRATPLIPNTLFLNSIPKSGTNLLIQIISGMPGWAHDPGDTFFDPLDYEASFYRLGRVKDEHFAVGHIYYSPEWLRMLQRLQMKHLLIIRDLRDVLVSLCHFVVEKPEYHQMNALRDYLLTHTSTQEERLLMLIEGIYDGDFHYPNFHDWVSPFYGWLKQPSTYVVRYEDFVRDEASRRKMLVSLVRYLCDGDVDAKTQAVCVRRMEDSIDPRTCGTFRKGAIGDFATHFTPEISKAFARVVGPLQQAFGYTL</sequence>
<dbReference type="Gene3D" id="3.40.50.300">
    <property type="entry name" value="P-loop containing nucleotide triphosphate hydrolases"/>
    <property type="match status" value="1"/>
</dbReference>
<dbReference type="InterPro" id="IPR027417">
    <property type="entry name" value="P-loop_NTPase"/>
</dbReference>
<organism evidence="4 5">
    <name type="scientific">Alicyclobacillus acidoterrestris (strain ATCC 49025 / DSM 3922 / CIP 106132 / NCIMB 13137 / GD3B)</name>
    <dbReference type="NCBI Taxonomy" id="1356854"/>
    <lineage>
        <taxon>Bacteria</taxon>
        <taxon>Bacillati</taxon>
        <taxon>Bacillota</taxon>
        <taxon>Bacilli</taxon>
        <taxon>Bacillales</taxon>
        <taxon>Alicyclobacillaceae</taxon>
        <taxon>Alicyclobacillus</taxon>
    </lineage>
</organism>
<dbReference type="Proteomes" id="UP000829401">
    <property type="component" value="Chromosome"/>
</dbReference>
<proteinExistence type="inferred from homology"/>
<evidence type="ECO:0000313" key="4">
    <source>
        <dbReference type="EMBL" id="UNO50102.1"/>
    </source>
</evidence>
<dbReference type="eggNOG" id="COG0457">
    <property type="taxonomic scope" value="Bacteria"/>
</dbReference>
<name>T0BPM6_ALIAG</name>
<dbReference type="GO" id="GO:0008146">
    <property type="term" value="F:sulfotransferase activity"/>
    <property type="evidence" value="ECO:0007669"/>
    <property type="project" value="InterPro"/>
</dbReference>